<dbReference type="GO" id="GO:0008783">
    <property type="term" value="F:agmatinase activity"/>
    <property type="evidence" value="ECO:0007669"/>
    <property type="project" value="TreeGrafter"/>
</dbReference>
<dbReference type="InterPro" id="IPR006035">
    <property type="entry name" value="Ureohydrolase"/>
</dbReference>
<dbReference type="eggNOG" id="KOG2964">
    <property type="taxonomic scope" value="Eukaryota"/>
</dbReference>
<sequence>MLIACGTMFKDQKINIKQQKHKCVHHWTSFRRAVEEGLIDPKKAFQIGLRGGGYGPDDYDWPLEQGFHMFPAHDLWYKSLVPLMADIRRELGSTQPVYLTFDIDAIDPSYCPGTGTPEIAGLTTAQALEVIRGTRGLNIVSADVVEVNPLYDVSGGTAITAANLLFEILCSLPGVKYKQR</sequence>
<dbReference type="PROSITE" id="PS51409">
    <property type="entry name" value="ARGINASE_2"/>
    <property type="match status" value="1"/>
</dbReference>
<comment type="similarity">
    <text evidence="1">Belongs to the arginase family. Agmatinase subfamily.</text>
</comment>
<dbReference type="Pfam" id="PF00491">
    <property type="entry name" value="Arginase"/>
    <property type="match status" value="1"/>
</dbReference>
<evidence type="ECO:0000256" key="2">
    <source>
        <dbReference type="ARBA" id="ARBA00022723"/>
    </source>
</evidence>
<keyword evidence="6" id="KW-1185">Reference proteome</keyword>
<evidence type="ECO:0000256" key="1">
    <source>
        <dbReference type="ARBA" id="ARBA00009227"/>
    </source>
</evidence>
<dbReference type="InParanoid" id="A0A1X7T092"/>
<reference evidence="6" key="1">
    <citation type="journal article" date="2010" name="Nature">
        <title>The Amphimedon queenslandica genome and the evolution of animal complexity.</title>
        <authorList>
            <person name="Srivastava M."/>
            <person name="Simakov O."/>
            <person name="Chapman J."/>
            <person name="Fahey B."/>
            <person name="Gauthier M.E."/>
            <person name="Mitros T."/>
            <person name="Richards G.S."/>
            <person name="Conaco C."/>
            <person name="Dacre M."/>
            <person name="Hellsten U."/>
            <person name="Larroux C."/>
            <person name="Putnam N.H."/>
            <person name="Stanke M."/>
            <person name="Adamska M."/>
            <person name="Darling A."/>
            <person name="Degnan S.M."/>
            <person name="Oakley T.H."/>
            <person name="Plachetzki D.C."/>
            <person name="Zhai Y."/>
            <person name="Adamski M."/>
            <person name="Calcino A."/>
            <person name="Cummins S.F."/>
            <person name="Goodstein D.M."/>
            <person name="Harris C."/>
            <person name="Jackson D.J."/>
            <person name="Leys S.P."/>
            <person name="Shu S."/>
            <person name="Woodcroft B.J."/>
            <person name="Vervoort M."/>
            <person name="Kosik K.S."/>
            <person name="Manning G."/>
            <person name="Degnan B.M."/>
            <person name="Rokhsar D.S."/>
        </authorList>
    </citation>
    <scope>NUCLEOTIDE SEQUENCE [LARGE SCALE GENOMIC DNA]</scope>
</reference>
<dbReference type="AlphaFoldDB" id="A0A1X7T092"/>
<dbReference type="STRING" id="400682.A0A1X7T092"/>
<dbReference type="GO" id="GO:0033389">
    <property type="term" value="P:putrescine biosynthetic process from arginine, via agmatine"/>
    <property type="evidence" value="ECO:0007669"/>
    <property type="project" value="TreeGrafter"/>
</dbReference>
<keyword evidence="2" id="KW-0479">Metal-binding</keyword>
<dbReference type="Proteomes" id="UP000007879">
    <property type="component" value="Unassembled WGS sequence"/>
</dbReference>
<dbReference type="OrthoDB" id="9992747at2759"/>
<protein>
    <recommendedName>
        <fullName evidence="7">Agmatinase</fullName>
    </recommendedName>
</protein>
<organism evidence="5">
    <name type="scientific">Amphimedon queenslandica</name>
    <name type="common">Sponge</name>
    <dbReference type="NCBI Taxonomy" id="400682"/>
    <lineage>
        <taxon>Eukaryota</taxon>
        <taxon>Metazoa</taxon>
        <taxon>Porifera</taxon>
        <taxon>Demospongiae</taxon>
        <taxon>Heteroscleromorpha</taxon>
        <taxon>Haplosclerida</taxon>
        <taxon>Niphatidae</taxon>
        <taxon>Amphimedon</taxon>
    </lineage>
</organism>
<proteinExistence type="inferred from homology"/>
<reference evidence="5" key="2">
    <citation type="submission" date="2017-05" db="UniProtKB">
        <authorList>
            <consortium name="EnsemblMetazoa"/>
        </authorList>
    </citation>
    <scope>IDENTIFICATION</scope>
</reference>
<dbReference type="PROSITE" id="PS01053">
    <property type="entry name" value="ARGINASE_1"/>
    <property type="match status" value="1"/>
</dbReference>
<evidence type="ECO:0000256" key="4">
    <source>
        <dbReference type="RuleBase" id="RU003684"/>
    </source>
</evidence>
<dbReference type="PANTHER" id="PTHR11358:SF26">
    <property type="entry name" value="GUANIDINO ACID HYDROLASE, MITOCHONDRIAL"/>
    <property type="match status" value="1"/>
</dbReference>
<evidence type="ECO:0008006" key="7">
    <source>
        <dbReference type="Google" id="ProtNLM"/>
    </source>
</evidence>
<name>A0A1X7T092_AMPQE</name>
<gene>
    <name evidence="5" type="primary">100636432</name>
</gene>
<dbReference type="EnsemblMetazoa" id="Aqu2.1.07858_001">
    <property type="protein sequence ID" value="Aqu2.1.07858_001"/>
    <property type="gene ID" value="Aqu2.1.07858"/>
</dbReference>
<accession>A0A1X7T092</accession>
<keyword evidence="3 4" id="KW-0378">Hydrolase</keyword>
<dbReference type="PANTHER" id="PTHR11358">
    <property type="entry name" value="ARGINASE/AGMATINASE"/>
    <property type="match status" value="1"/>
</dbReference>
<dbReference type="Gene3D" id="3.40.800.10">
    <property type="entry name" value="Ureohydrolase domain"/>
    <property type="match status" value="1"/>
</dbReference>
<dbReference type="GO" id="GO:0046872">
    <property type="term" value="F:metal ion binding"/>
    <property type="evidence" value="ECO:0007669"/>
    <property type="project" value="UniProtKB-KW"/>
</dbReference>
<dbReference type="EnsemblMetazoa" id="XM_003391283.2">
    <property type="protein sequence ID" value="XP_003391331.2"/>
    <property type="gene ID" value="LOC100636432"/>
</dbReference>
<dbReference type="InterPro" id="IPR020855">
    <property type="entry name" value="Ureohydrolase_Mn_BS"/>
</dbReference>
<evidence type="ECO:0000313" key="5">
    <source>
        <dbReference type="EnsemblMetazoa" id="Aqu2.1.07858_001"/>
    </source>
</evidence>
<evidence type="ECO:0000313" key="6">
    <source>
        <dbReference type="Proteomes" id="UP000007879"/>
    </source>
</evidence>
<dbReference type="InterPro" id="IPR023696">
    <property type="entry name" value="Ureohydrolase_dom_sf"/>
</dbReference>
<dbReference type="KEGG" id="aqu:100636432"/>
<dbReference type="SUPFAM" id="SSF52768">
    <property type="entry name" value="Arginase/deacetylase"/>
    <property type="match status" value="1"/>
</dbReference>
<evidence type="ECO:0000256" key="3">
    <source>
        <dbReference type="ARBA" id="ARBA00022801"/>
    </source>
</evidence>